<proteinExistence type="predicted"/>
<reference evidence="2 3" key="1">
    <citation type="journal article" date="2015" name="Microbiome">
        <title>Genomic resolution of linkages in carbon, nitrogen, and sulfur cycling among widespread estuary sediment bacteria.</title>
        <authorList>
            <person name="Baker B.J."/>
            <person name="Lazar C.S."/>
            <person name="Teske A.P."/>
            <person name="Dick G.J."/>
        </authorList>
    </citation>
    <scope>NUCLEOTIDE SEQUENCE [LARGE SCALE GENOMIC DNA]</scope>
    <source>
        <strain evidence="2">SM1_40</strain>
    </source>
</reference>
<comment type="caution">
    <text evidence="2">The sequence shown here is derived from an EMBL/GenBank/DDBJ whole genome shotgun (WGS) entry which is preliminary data.</text>
</comment>
<name>A0A0S8JIW1_UNCT6</name>
<feature type="region of interest" description="Disordered" evidence="1">
    <location>
        <begin position="214"/>
        <end position="235"/>
    </location>
</feature>
<dbReference type="PATRIC" id="fig|1703773.3.peg.2000"/>
<gene>
    <name evidence="2" type="ORF">AMJ71_06065</name>
</gene>
<organism evidence="2 3">
    <name type="scientific">candidate division TA06 bacterium SM1_40</name>
    <dbReference type="NCBI Taxonomy" id="1703773"/>
    <lineage>
        <taxon>Bacteria</taxon>
        <taxon>Bacteria division TA06</taxon>
    </lineage>
</organism>
<dbReference type="AlphaFoldDB" id="A0A0S8JIW1"/>
<protein>
    <recommendedName>
        <fullName evidence="4">Major tropism determinant N-terminal domain-containing protein</fullName>
    </recommendedName>
</protein>
<evidence type="ECO:0000256" key="1">
    <source>
        <dbReference type="SAM" id="MobiDB-lite"/>
    </source>
</evidence>
<evidence type="ECO:0000313" key="3">
    <source>
        <dbReference type="Proteomes" id="UP000051035"/>
    </source>
</evidence>
<dbReference type="Proteomes" id="UP000051035">
    <property type="component" value="Unassembled WGS sequence"/>
</dbReference>
<sequence>MATIEEVLEVLNNVLDAMETRPDGGTWGVPTDYSVLVRQDQPAGSGSSQFKVEDVPMAVENVLVRRAGDIEGVAVADLTEEGSPAAGDFLLGWRSEGELRKFDVGDLPGGGGGEVNTASNLGAGVGVYETKVGVDLRFNSLVGQDGVVISEDDANDEIDVAVDLAATPGLEFSTGKLQVKADGTTIQRAAGGIEVIEGGLDLANLGGRAHSSLTGVTSDQHHAESHTVASHSDTTATGAELETLTNGSEASTLHLHDDDYFQEGEFINVSAGAGDAGKPIKLDAAGHVDASMINDGDVDHGSLGGLADDDHSQYHNDARGDARYYTETELDAGQLDNRYFTEAEHINVSAGAGDAGKPIKLDAGGHVDASMINDGDVDHGSLDGLGDDDHTQYILHSDLGSNGLVTRTASETYAFRAITAGSAKLTVSDGDGVSGNPTVDFGSVTLADLSDVTAKTGTGTVAAMQTSPTFLTDLTCPQIYGGGGSGDNLDVSSTSHGTKGIVTIGDPGNIELGDGTLREMRPQTTLKINLGSSSKCFNDGWLSQLYLLERSSDPTQPTEGQAVIWMSDGTGKGDDGDVMIASTAAGTTKYGTLFDHSAGDAW</sequence>
<dbReference type="EMBL" id="LJVA01000065">
    <property type="protein sequence ID" value="KPL09530.1"/>
    <property type="molecule type" value="Genomic_DNA"/>
</dbReference>
<evidence type="ECO:0008006" key="4">
    <source>
        <dbReference type="Google" id="ProtNLM"/>
    </source>
</evidence>
<accession>A0A0S8JIW1</accession>
<evidence type="ECO:0000313" key="2">
    <source>
        <dbReference type="EMBL" id="KPL09530.1"/>
    </source>
</evidence>